<proteinExistence type="predicted"/>
<protein>
    <submittedName>
        <fullName evidence="2">Uncharacterized protein</fullName>
    </submittedName>
</protein>
<name>A0A915NBR9_9BILA</name>
<dbReference type="AlphaFoldDB" id="A0A915NBR9"/>
<sequence length="55" mass="6371">MFRTYSKRDKCLAPDWHQFCDLKAISVRGFRLLLTDSPPTVEPRSTSISCSFKAY</sequence>
<reference evidence="2" key="1">
    <citation type="submission" date="2022-11" db="UniProtKB">
        <authorList>
            <consortium name="WormBaseParasite"/>
        </authorList>
    </citation>
    <scope>IDENTIFICATION</scope>
</reference>
<dbReference type="Proteomes" id="UP000887560">
    <property type="component" value="Unplaced"/>
</dbReference>
<organism evidence="1 2">
    <name type="scientific">Meloidogyne floridensis</name>
    <dbReference type="NCBI Taxonomy" id="298350"/>
    <lineage>
        <taxon>Eukaryota</taxon>
        <taxon>Metazoa</taxon>
        <taxon>Ecdysozoa</taxon>
        <taxon>Nematoda</taxon>
        <taxon>Chromadorea</taxon>
        <taxon>Rhabditida</taxon>
        <taxon>Tylenchina</taxon>
        <taxon>Tylenchomorpha</taxon>
        <taxon>Tylenchoidea</taxon>
        <taxon>Meloidogynidae</taxon>
        <taxon>Meloidogyninae</taxon>
        <taxon>Meloidogyne</taxon>
    </lineage>
</organism>
<evidence type="ECO:0000313" key="1">
    <source>
        <dbReference type="Proteomes" id="UP000887560"/>
    </source>
</evidence>
<evidence type="ECO:0000313" key="2">
    <source>
        <dbReference type="WBParaSite" id="scf7180000416668.g570"/>
    </source>
</evidence>
<keyword evidence="1" id="KW-1185">Reference proteome</keyword>
<dbReference type="WBParaSite" id="scf7180000416668.g570">
    <property type="protein sequence ID" value="scf7180000416668.g570"/>
    <property type="gene ID" value="scf7180000416668.g570"/>
</dbReference>
<accession>A0A915NBR9</accession>